<dbReference type="PANTHER" id="PTHR35560">
    <property type="entry name" value="BLL0132 PROTEIN"/>
    <property type="match status" value="1"/>
</dbReference>
<dbReference type="SUPFAM" id="SSF53474">
    <property type="entry name" value="alpha/beta-Hydrolases"/>
    <property type="match status" value="1"/>
</dbReference>
<reference evidence="3 4" key="1">
    <citation type="submission" date="2024-02" db="EMBL/GenBank/DDBJ databases">
        <title>De novo assembly and annotation of 12 fungi associated with fruit tree decline syndrome in Ontario, Canada.</title>
        <authorList>
            <person name="Sulman M."/>
            <person name="Ellouze W."/>
            <person name="Ilyukhin E."/>
        </authorList>
    </citation>
    <scope>NUCLEOTIDE SEQUENCE [LARGE SCALE GENOMIC DNA]</scope>
    <source>
        <strain evidence="3 4">M11/M66-122</strain>
    </source>
</reference>
<keyword evidence="4" id="KW-1185">Reference proteome</keyword>
<dbReference type="InterPro" id="IPR029058">
    <property type="entry name" value="AB_hydrolase_fold"/>
</dbReference>
<dbReference type="Proteomes" id="UP001320420">
    <property type="component" value="Unassembled WGS sequence"/>
</dbReference>
<evidence type="ECO:0000313" key="4">
    <source>
        <dbReference type="Proteomes" id="UP001320420"/>
    </source>
</evidence>
<evidence type="ECO:0000259" key="2">
    <source>
        <dbReference type="PROSITE" id="PS51212"/>
    </source>
</evidence>
<gene>
    <name evidence="3" type="ORF">SLS62_000310</name>
</gene>
<dbReference type="Gene3D" id="3.40.50.1820">
    <property type="entry name" value="alpha/beta hydrolase"/>
    <property type="match status" value="1"/>
</dbReference>
<organism evidence="3 4">
    <name type="scientific">Diatrype stigma</name>
    <dbReference type="NCBI Taxonomy" id="117547"/>
    <lineage>
        <taxon>Eukaryota</taxon>
        <taxon>Fungi</taxon>
        <taxon>Dikarya</taxon>
        <taxon>Ascomycota</taxon>
        <taxon>Pezizomycotina</taxon>
        <taxon>Sordariomycetes</taxon>
        <taxon>Xylariomycetidae</taxon>
        <taxon>Xylariales</taxon>
        <taxon>Diatrypaceae</taxon>
        <taxon>Diatrype</taxon>
    </lineage>
</organism>
<evidence type="ECO:0000313" key="3">
    <source>
        <dbReference type="EMBL" id="KAK7757932.1"/>
    </source>
</evidence>
<feature type="chain" id="PRO_5042900120" description="WSC domain-containing protein" evidence="1">
    <location>
        <begin position="24"/>
        <end position="526"/>
    </location>
</feature>
<protein>
    <recommendedName>
        <fullName evidence="2">WSC domain-containing protein</fullName>
    </recommendedName>
</protein>
<dbReference type="PANTHER" id="PTHR35560:SF3">
    <property type="entry name" value="PEPTIDASE S9 PROLYL OLIGOPEPTIDASE CATALYTIC DOMAIN-CONTAINING PROTEIN"/>
    <property type="match status" value="1"/>
</dbReference>
<dbReference type="EMBL" id="JAKJXP020000001">
    <property type="protein sequence ID" value="KAK7757932.1"/>
    <property type="molecule type" value="Genomic_DNA"/>
</dbReference>
<feature type="domain" description="WSC" evidence="2">
    <location>
        <begin position="429"/>
        <end position="524"/>
    </location>
</feature>
<dbReference type="SMART" id="SM00321">
    <property type="entry name" value="WSC"/>
    <property type="match status" value="1"/>
</dbReference>
<dbReference type="AlphaFoldDB" id="A0AAN9V2L4"/>
<accession>A0AAN9V2L4</accession>
<comment type="caution">
    <text evidence="3">The sequence shown here is derived from an EMBL/GenBank/DDBJ whole genome shotgun (WGS) entry which is preliminary data.</text>
</comment>
<feature type="signal peptide" evidence="1">
    <location>
        <begin position="1"/>
        <end position="23"/>
    </location>
</feature>
<name>A0AAN9V2L4_9PEZI</name>
<dbReference type="InterPro" id="IPR002889">
    <property type="entry name" value="WSC_carb-bd"/>
</dbReference>
<evidence type="ECO:0000256" key="1">
    <source>
        <dbReference type="SAM" id="SignalP"/>
    </source>
</evidence>
<keyword evidence="1" id="KW-0732">Signal</keyword>
<dbReference type="Pfam" id="PF01822">
    <property type="entry name" value="WSC"/>
    <property type="match status" value="1"/>
</dbReference>
<proteinExistence type="predicted"/>
<dbReference type="PROSITE" id="PS51212">
    <property type="entry name" value="WSC"/>
    <property type="match status" value="1"/>
</dbReference>
<sequence>MRVSIRGAAAALAAAALPGVAQAQCEQVVPGQYRGTPYANSAPVTHELSEKAFFKIKDPSGQHVCTDDPAADLSFLTYSSLNSTRQRPPNEDLKRAVIVIHGARRDPQNYHAGMLLALLKGTANGEVSEDTVSIVAPYFVNDADAGVGYAAGSRALVWFDDQWSGGANNEQPANAARTVSSFDVLDQLVQYYADKTTFPNINQIVVSGHSMGGQMVQRYAAVARTPEQLGISTPVSYWVGDPNSLVWFAESRPLSTGKCATFDNYREGFSNYATFGSANAGDMTYNTALVNQGRDALLNNYRAKTIAYGRASRDRGDYAGAADCAVYTTGKDRSERFFEFVDNFPPTCDNPAGGNCHTVDIVDSTHDAPTMFASAAGQARLFLDNWAGDGSRAYDFGYPRWSVHDDPHPDPALAGQPLIHANSEVYAGGMTERGCYSDVDNAQSVGSLPRSIYVGTANSRSYCSDQCVRNGYRIAGMSGNYCYCGNALGSQTVPVVITSCEGACPGNSSQLCGGSQRLTILATGDL</sequence>